<reference evidence="11" key="1">
    <citation type="journal article" date="2014" name="Int. J. Syst. Evol. Microbiol.">
        <title>Complete genome sequence of Corynebacterium casei LMG S-19264T (=DSM 44701T), isolated from a smear-ripened cheese.</title>
        <authorList>
            <consortium name="US DOE Joint Genome Institute (JGI-PGF)"/>
            <person name="Walter F."/>
            <person name="Albersmeier A."/>
            <person name="Kalinowski J."/>
            <person name="Ruckert C."/>
        </authorList>
    </citation>
    <scope>NUCLEOTIDE SEQUENCE</scope>
    <source>
        <strain evidence="11">CGMCC 1.12751</strain>
    </source>
</reference>
<dbReference type="EMBL" id="BMFQ01000002">
    <property type="protein sequence ID" value="GGG49439.1"/>
    <property type="molecule type" value="Genomic_DNA"/>
</dbReference>
<dbReference type="SUPFAM" id="SSF51905">
    <property type="entry name" value="FAD/NAD(P)-binding domain"/>
    <property type="match status" value="1"/>
</dbReference>
<organism evidence="11 12">
    <name type="scientific">Bizionia arctica</name>
    <dbReference type="NCBI Taxonomy" id="1495645"/>
    <lineage>
        <taxon>Bacteria</taxon>
        <taxon>Pseudomonadati</taxon>
        <taxon>Bacteroidota</taxon>
        <taxon>Flavobacteriia</taxon>
        <taxon>Flavobacteriales</taxon>
        <taxon>Flavobacteriaceae</taxon>
        <taxon>Bizionia</taxon>
    </lineage>
</organism>
<dbReference type="GO" id="GO:0047545">
    <property type="term" value="F:(S)-2-hydroxyglutarate dehydrogenase activity"/>
    <property type="evidence" value="ECO:0007669"/>
    <property type="project" value="TreeGrafter"/>
</dbReference>
<evidence type="ECO:0000256" key="8">
    <source>
        <dbReference type="ARBA" id="ARBA00023002"/>
    </source>
</evidence>
<reference evidence="11" key="2">
    <citation type="submission" date="2020-09" db="EMBL/GenBank/DDBJ databases">
        <authorList>
            <person name="Sun Q."/>
            <person name="Zhou Y."/>
        </authorList>
    </citation>
    <scope>NUCLEOTIDE SEQUENCE</scope>
    <source>
        <strain evidence="11">CGMCC 1.12751</strain>
    </source>
</reference>
<dbReference type="NCBIfam" id="TIGR01320">
    <property type="entry name" value="mal_quin_oxido"/>
    <property type="match status" value="1"/>
</dbReference>
<evidence type="ECO:0000313" key="11">
    <source>
        <dbReference type="EMBL" id="GGG49439.1"/>
    </source>
</evidence>
<dbReference type="EC" id="1.1.5.4" evidence="9"/>
<dbReference type="InterPro" id="IPR036188">
    <property type="entry name" value="FAD/NAD-bd_sf"/>
</dbReference>
<keyword evidence="10" id="KW-0812">Transmembrane</keyword>
<evidence type="ECO:0000313" key="12">
    <source>
        <dbReference type="Proteomes" id="UP000625976"/>
    </source>
</evidence>
<sequence>MKNKITSIKEYDLICVGGGIMSATLALLSKLLKPDLKVLVLERLDAVAQESSATWNNAGTGHSALCELNYTPQNEDGSVDIHKAIDICTQFETSKQFWSYLTTKGYIKNPVEFICKVPHHSWVIGKDNADYLEKRYQAMKQHFMFNTIQFTKDIEQMKQWFPLMMHQRNNDEAMAASRIERGTEVNYGTLTKQLYEILDTEFDTKVQCHKEVLDVDPDTNLDWSVKVKDLKTDDISHLEAKHAFIGAGGGSLLLLQKAEIEEKEGYGGFPISGEWLVCKNPDIINQHNAKVYSKAGIGDPPMSVPHLDTRYINGKRELLFGPFAGFSPKFLKEGSNLDLFKSIKFKNLHSFWGVFWHNLPLTEYLVKQVAMSFKDRMNALRVFVKDAKDDDWEILVAGQRVQTIKKNEFEGGILEFGTEVVSSKDGKITCLLGASPGASTAVKIMLDVLEKAFPELLNSTEAIENLNEMIPFFNKTIDESFFNEQLKKSETILQLN</sequence>
<gene>
    <name evidence="9 11" type="primary">mqo</name>
    <name evidence="11" type="ORF">GCM10010976_20970</name>
</gene>
<evidence type="ECO:0000256" key="3">
    <source>
        <dbReference type="ARBA" id="ARBA00005012"/>
    </source>
</evidence>
<dbReference type="GO" id="GO:0006099">
    <property type="term" value="P:tricarboxylic acid cycle"/>
    <property type="evidence" value="ECO:0007669"/>
    <property type="project" value="UniProtKB-UniRule"/>
</dbReference>
<dbReference type="Proteomes" id="UP000625976">
    <property type="component" value="Unassembled WGS sequence"/>
</dbReference>
<dbReference type="InterPro" id="IPR006231">
    <property type="entry name" value="MQO"/>
</dbReference>
<dbReference type="HAMAP" id="MF_00212">
    <property type="entry name" value="MQO"/>
    <property type="match status" value="1"/>
</dbReference>
<dbReference type="NCBIfam" id="NF009875">
    <property type="entry name" value="PRK13339.1"/>
    <property type="match status" value="1"/>
</dbReference>
<evidence type="ECO:0000256" key="6">
    <source>
        <dbReference type="ARBA" id="ARBA00022630"/>
    </source>
</evidence>
<dbReference type="PANTHER" id="PTHR43104">
    <property type="entry name" value="L-2-HYDROXYGLUTARATE DEHYDROGENASE, MITOCHONDRIAL"/>
    <property type="match status" value="1"/>
</dbReference>
<evidence type="ECO:0000256" key="7">
    <source>
        <dbReference type="ARBA" id="ARBA00022827"/>
    </source>
</evidence>
<dbReference type="Gene3D" id="3.50.50.60">
    <property type="entry name" value="FAD/NAD(P)-binding domain"/>
    <property type="match status" value="1"/>
</dbReference>
<comment type="catalytic activity">
    <reaction evidence="1 9">
        <text>(S)-malate + a quinone = a quinol + oxaloacetate</text>
        <dbReference type="Rhea" id="RHEA:46012"/>
        <dbReference type="ChEBI" id="CHEBI:15589"/>
        <dbReference type="ChEBI" id="CHEBI:16452"/>
        <dbReference type="ChEBI" id="CHEBI:24646"/>
        <dbReference type="ChEBI" id="CHEBI:132124"/>
        <dbReference type="EC" id="1.1.5.4"/>
    </reaction>
</comment>
<proteinExistence type="inferred from homology"/>
<keyword evidence="8 9" id="KW-0560">Oxidoreductase</keyword>
<dbReference type="Pfam" id="PF06039">
    <property type="entry name" value="Mqo"/>
    <property type="match status" value="1"/>
</dbReference>
<dbReference type="NCBIfam" id="NF003611">
    <property type="entry name" value="PRK05257.3-2"/>
    <property type="match status" value="1"/>
</dbReference>
<comment type="pathway">
    <text evidence="3 9">Carbohydrate metabolism; tricarboxylic acid cycle; oxaloacetate from (S)-malate (quinone route): step 1/1.</text>
</comment>
<dbReference type="GO" id="GO:0008924">
    <property type="term" value="F:L-malate dehydrogenase (quinone) activity"/>
    <property type="evidence" value="ECO:0007669"/>
    <property type="project" value="UniProtKB-UniRule"/>
</dbReference>
<comment type="caution">
    <text evidence="11">The sequence shown here is derived from an EMBL/GenBank/DDBJ whole genome shotgun (WGS) entry which is preliminary data.</text>
</comment>
<keyword evidence="10" id="KW-1133">Transmembrane helix</keyword>
<dbReference type="AlphaFoldDB" id="A0A917GKE1"/>
<dbReference type="RefSeq" id="WP_262891657.1">
    <property type="nucleotide sequence ID" value="NZ_BMFQ01000002.1"/>
</dbReference>
<dbReference type="PANTHER" id="PTHR43104:SF2">
    <property type="entry name" value="L-2-HYDROXYGLUTARATE DEHYDROGENASE, MITOCHONDRIAL"/>
    <property type="match status" value="1"/>
</dbReference>
<comment type="cofactor">
    <cofactor evidence="2 9">
        <name>FAD</name>
        <dbReference type="ChEBI" id="CHEBI:57692"/>
    </cofactor>
</comment>
<keyword evidence="7 9" id="KW-0274">FAD</keyword>
<evidence type="ECO:0000256" key="1">
    <source>
        <dbReference type="ARBA" id="ARBA00001139"/>
    </source>
</evidence>
<keyword evidence="12" id="KW-1185">Reference proteome</keyword>
<evidence type="ECO:0000256" key="2">
    <source>
        <dbReference type="ARBA" id="ARBA00001974"/>
    </source>
</evidence>
<keyword evidence="6 9" id="KW-0285">Flavoprotein</keyword>
<evidence type="ECO:0000256" key="9">
    <source>
        <dbReference type="HAMAP-Rule" id="MF_00212"/>
    </source>
</evidence>
<comment type="similarity">
    <text evidence="4 9">Belongs to the MQO family.</text>
</comment>
<evidence type="ECO:0000256" key="5">
    <source>
        <dbReference type="ARBA" id="ARBA00022532"/>
    </source>
</evidence>
<keyword evidence="10" id="KW-0472">Membrane</keyword>
<dbReference type="NCBIfam" id="NF003606">
    <property type="entry name" value="PRK05257.2-1"/>
    <property type="match status" value="1"/>
</dbReference>
<protein>
    <recommendedName>
        <fullName evidence="9">Probable malate:quinone oxidoreductase</fullName>
        <ecNumber evidence="9">1.1.5.4</ecNumber>
    </recommendedName>
    <alternativeName>
        <fullName evidence="9">MQO</fullName>
    </alternativeName>
    <alternativeName>
        <fullName evidence="9">Malate dehydrogenase [quinone]</fullName>
    </alternativeName>
</protein>
<feature type="transmembrane region" description="Helical" evidence="10">
    <location>
        <begin position="12"/>
        <end position="32"/>
    </location>
</feature>
<evidence type="ECO:0000256" key="4">
    <source>
        <dbReference type="ARBA" id="ARBA00006389"/>
    </source>
</evidence>
<name>A0A917GKE1_9FLAO</name>
<keyword evidence="5 9" id="KW-0816">Tricarboxylic acid cycle</keyword>
<evidence type="ECO:0000256" key="10">
    <source>
        <dbReference type="SAM" id="Phobius"/>
    </source>
</evidence>
<accession>A0A917GKE1</accession>